<evidence type="ECO:0000256" key="1">
    <source>
        <dbReference type="ARBA" id="ARBA00001947"/>
    </source>
</evidence>
<dbReference type="CDD" id="cd05709">
    <property type="entry name" value="S2P-M50"/>
    <property type="match status" value="1"/>
</dbReference>
<keyword evidence="5 11" id="KW-0812">Transmembrane</keyword>
<feature type="transmembrane region" description="Helical" evidence="11">
    <location>
        <begin position="357"/>
        <end position="383"/>
    </location>
</feature>
<keyword evidence="8 11" id="KW-1133">Transmembrane helix</keyword>
<dbReference type="GO" id="GO:0006508">
    <property type="term" value="P:proteolysis"/>
    <property type="evidence" value="ECO:0007669"/>
    <property type="project" value="UniProtKB-KW"/>
</dbReference>
<sequence length="434" mass="45997">MSYALGIVVMIVGLIVSVALHELGHLLPAKHFGARVSRYMVGFGPTLWSRTYRGTEYGIKAILLGGFVTILGMYRKASPGTVVYKDSTGKRYTQAEADALDAAEIEALKPTMAQDARLSALEELEQSRTPGVAFTELAWWRKAIVMFGGPVVNLVLSVICLGVAIGGIGYQQPTTTLARVAPCLTEATTCPEAELTGPAHAAGLRPGDRVIAWAGHPTRTWDDVREQIAASGETTSRVVIERDGTQLEVTVTPRLVDGAPVVGVTSELARHRGGVGEISSAVSQTFWGTAAVVVRLPQQVWGTVRDLVTGHERDRASVMSVVGVARVSGEITSAPGAAITLGDRAASLLSLMGSLNMALFVFNLIPLLPLDGGHIVGALYEGLRRGWARVRGVSDPGAVDTARMMPLVMVVWGLLIVMTLVLVAADIVNPVHLG</sequence>
<keyword evidence="4 13" id="KW-0645">Protease</keyword>
<dbReference type="AlphaFoldDB" id="A0A8I0GA22"/>
<feature type="domain" description="Peptidase M50" evidence="12">
    <location>
        <begin position="10"/>
        <end position="386"/>
    </location>
</feature>
<dbReference type="Gene3D" id="2.30.42.10">
    <property type="match status" value="1"/>
</dbReference>
<evidence type="ECO:0000256" key="6">
    <source>
        <dbReference type="ARBA" id="ARBA00022801"/>
    </source>
</evidence>
<dbReference type="EMBL" id="JACRUO010000001">
    <property type="protein sequence ID" value="MBD3688978.1"/>
    <property type="molecule type" value="Genomic_DNA"/>
</dbReference>
<evidence type="ECO:0000256" key="7">
    <source>
        <dbReference type="ARBA" id="ARBA00022833"/>
    </source>
</evidence>
<evidence type="ECO:0000313" key="13">
    <source>
        <dbReference type="EMBL" id="MBD3688978.1"/>
    </source>
</evidence>
<reference evidence="13 14" key="1">
    <citation type="submission" date="2020-08" db="EMBL/GenBank/DDBJ databases">
        <title>Winkia gen. nov., sp. nov., isolated from faeces of the Anser albifrons in China.</title>
        <authorList>
            <person name="Liu Q."/>
        </authorList>
    </citation>
    <scope>NUCLEOTIDE SEQUENCE [LARGE SCALE GENOMIC DNA]</scope>
    <source>
        <strain evidence="13 14">C62</strain>
    </source>
</reference>
<dbReference type="CDD" id="cd23081">
    <property type="entry name" value="cpPDZ_EcRseP-like"/>
    <property type="match status" value="1"/>
</dbReference>
<feature type="transmembrane region" description="Helical" evidence="11">
    <location>
        <begin position="151"/>
        <end position="170"/>
    </location>
</feature>
<feature type="transmembrane region" description="Helical" evidence="11">
    <location>
        <begin position="57"/>
        <end position="74"/>
    </location>
</feature>
<dbReference type="CDD" id="cd06163">
    <property type="entry name" value="S2P-M50_PDZ_RseP-like"/>
    <property type="match status" value="1"/>
</dbReference>
<name>A0A8I0GA22_9ACTO</name>
<evidence type="ECO:0000256" key="5">
    <source>
        <dbReference type="ARBA" id="ARBA00022692"/>
    </source>
</evidence>
<gene>
    <name evidence="13" type="ORF">H8R10_01855</name>
</gene>
<comment type="similarity">
    <text evidence="3">Belongs to the peptidase M50B family.</text>
</comment>
<dbReference type="PANTHER" id="PTHR42837:SF2">
    <property type="entry name" value="MEMBRANE METALLOPROTEASE ARASP2, CHLOROPLASTIC-RELATED"/>
    <property type="match status" value="1"/>
</dbReference>
<feature type="transmembrane region" description="Helical" evidence="11">
    <location>
        <begin position="404"/>
        <end position="425"/>
    </location>
</feature>
<evidence type="ECO:0000256" key="4">
    <source>
        <dbReference type="ARBA" id="ARBA00022670"/>
    </source>
</evidence>
<evidence type="ECO:0000256" key="3">
    <source>
        <dbReference type="ARBA" id="ARBA00007931"/>
    </source>
</evidence>
<evidence type="ECO:0000256" key="2">
    <source>
        <dbReference type="ARBA" id="ARBA00004141"/>
    </source>
</evidence>
<keyword evidence="6" id="KW-0378">Hydrolase</keyword>
<dbReference type="GO" id="GO:0016020">
    <property type="term" value="C:membrane"/>
    <property type="evidence" value="ECO:0007669"/>
    <property type="project" value="UniProtKB-SubCell"/>
</dbReference>
<evidence type="ECO:0000313" key="14">
    <source>
        <dbReference type="Proteomes" id="UP000627538"/>
    </source>
</evidence>
<evidence type="ECO:0000256" key="8">
    <source>
        <dbReference type="ARBA" id="ARBA00022989"/>
    </source>
</evidence>
<dbReference type="InterPro" id="IPR036034">
    <property type="entry name" value="PDZ_sf"/>
</dbReference>
<keyword evidence="7" id="KW-0862">Zinc</keyword>
<dbReference type="Proteomes" id="UP000627538">
    <property type="component" value="Unassembled WGS sequence"/>
</dbReference>
<accession>A0A8I0GA22</accession>
<evidence type="ECO:0000256" key="9">
    <source>
        <dbReference type="ARBA" id="ARBA00023049"/>
    </source>
</evidence>
<proteinExistence type="inferred from homology"/>
<dbReference type="GO" id="GO:0004222">
    <property type="term" value="F:metalloendopeptidase activity"/>
    <property type="evidence" value="ECO:0007669"/>
    <property type="project" value="InterPro"/>
</dbReference>
<dbReference type="Pfam" id="PF02163">
    <property type="entry name" value="Peptidase_M50"/>
    <property type="match status" value="1"/>
</dbReference>
<evidence type="ECO:0000259" key="12">
    <source>
        <dbReference type="Pfam" id="PF02163"/>
    </source>
</evidence>
<dbReference type="SUPFAM" id="SSF50156">
    <property type="entry name" value="PDZ domain-like"/>
    <property type="match status" value="1"/>
</dbReference>
<dbReference type="InterPro" id="IPR008915">
    <property type="entry name" value="Peptidase_M50"/>
</dbReference>
<keyword evidence="10 11" id="KW-0472">Membrane</keyword>
<protein>
    <submittedName>
        <fullName evidence="13">Site-2 protease family protein</fullName>
    </submittedName>
</protein>
<keyword evidence="9" id="KW-0482">Metalloprotease</keyword>
<dbReference type="InterPro" id="IPR004387">
    <property type="entry name" value="Pept_M50_Zn"/>
</dbReference>
<comment type="subcellular location">
    <subcellularLocation>
        <location evidence="2">Membrane</location>
        <topology evidence="2">Multi-pass membrane protein</topology>
    </subcellularLocation>
</comment>
<organism evidence="13 14">
    <name type="scientific">Nanchangia anserum</name>
    <dbReference type="NCBI Taxonomy" id="2692125"/>
    <lineage>
        <taxon>Bacteria</taxon>
        <taxon>Bacillati</taxon>
        <taxon>Actinomycetota</taxon>
        <taxon>Actinomycetes</taxon>
        <taxon>Actinomycetales</taxon>
        <taxon>Actinomycetaceae</taxon>
        <taxon>Nanchangia</taxon>
    </lineage>
</organism>
<evidence type="ECO:0000256" key="11">
    <source>
        <dbReference type="SAM" id="Phobius"/>
    </source>
</evidence>
<dbReference type="RefSeq" id="WP_191071061.1">
    <property type="nucleotide sequence ID" value="NZ_CP060506.1"/>
</dbReference>
<comment type="cofactor">
    <cofactor evidence="1">
        <name>Zn(2+)</name>
        <dbReference type="ChEBI" id="CHEBI:29105"/>
    </cofactor>
</comment>
<keyword evidence="14" id="KW-1185">Reference proteome</keyword>
<dbReference type="PANTHER" id="PTHR42837">
    <property type="entry name" value="REGULATOR OF SIGMA-E PROTEASE RSEP"/>
    <property type="match status" value="1"/>
</dbReference>
<comment type="caution">
    <text evidence="13">The sequence shown here is derived from an EMBL/GenBank/DDBJ whole genome shotgun (WGS) entry which is preliminary data.</text>
</comment>
<evidence type="ECO:0000256" key="10">
    <source>
        <dbReference type="ARBA" id="ARBA00023136"/>
    </source>
</evidence>